<dbReference type="Proteomes" id="UP001139648">
    <property type="component" value="Unassembled WGS sequence"/>
</dbReference>
<keyword evidence="1" id="KW-1133">Transmembrane helix</keyword>
<evidence type="ECO:0000313" key="3">
    <source>
        <dbReference type="Proteomes" id="UP001139648"/>
    </source>
</evidence>
<dbReference type="Pfam" id="PF19814">
    <property type="entry name" value="DUF6297"/>
    <property type="match status" value="1"/>
</dbReference>
<evidence type="ECO:0000256" key="1">
    <source>
        <dbReference type="SAM" id="Phobius"/>
    </source>
</evidence>
<accession>A0A9X2K5R2</accession>
<dbReference type="AlphaFoldDB" id="A0A9X2K5R2"/>
<keyword evidence="1" id="KW-0812">Transmembrane</keyword>
<feature type="transmembrane region" description="Helical" evidence="1">
    <location>
        <begin position="423"/>
        <end position="443"/>
    </location>
</feature>
<organism evidence="2 3">
    <name type="scientific">Nonomuraea thailandensis</name>
    <dbReference type="NCBI Taxonomy" id="1188745"/>
    <lineage>
        <taxon>Bacteria</taxon>
        <taxon>Bacillati</taxon>
        <taxon>Actinomycetota</taxon>
        <taxon>Actinomycetes</taxon>
        <taxon>Streptosporangiales</taxon>
        <taxon>Streptosporangiaceae</taxon>
        <taxon>Nonomuraea</taxon>
    </lineage>
</organism>
<evidence type="ECO:0000313" key="2">
    <source>
        <dbReference type="EMBL" id="MCP2360774.1"/>
    </source>
</evidence>
<protein>
    <submittedName>
        <fullName evidence="2">Uncharacterized protein</fullName>
    </submittedName>
</protein>
<feature type="transmembrane region" description="Helical" evidence="1">
    <location>
        <begin position="467"/>
        <end position="489"/>
    </location>
</feature>
<comment type="caution">
    <text evidence="2">The sequence shown here is derived from an EMBL/GenBank/DDBJ whole genome shotgun (WGS) entry which is preliminary data.</text>
</comment>
<keyword evidence="3" id="KW-1185">Reference proteome</keyword>
<dbReference type="RefSeq" id="WP_253749016.1">
    <property type="nucleotide sequence ID" value="NZ_BAABKA010000108.1"/>
</dbReference>
<reference evidence="2" key="1">
    <citation type="submission" date="2022-06" db="EMBL/GenBank/DDBJ databases">
        <title>Sequencing the genomes of 1000 actinobacteria strains.</title>
        <authorList>
            <person name="Klenk H.-P."/>
        </authorList>
    </citation>
    <scope>NUCLEOTIDE SEQUENCE</scope>
    <source>
        <strain evidence="2">DSM 46694</strain>
    </source>
</reference>
<feature type="transmembrane region" description="Helical" evidence="1">
    <location>
        <begin position="367"/>
        <end position="391"/>
    </location>
</feature>
<dbReference type="InterPro" id="IPR046264">
    <property type="entry name" value="DUF6297"/>
</dbReference>
<feature type="transmembrane region" description="Helical" evidence="1">
    <location>
        <begin position="171"/>
        <end position="191"/>
    </location>
</feature>
<feature type="transmembrane region" description="Helical" evidence="1">
    <location>
        <begin position="327"/>
        <end position="346"/>
    </location>
</feature>
<gene>
    <name evidence="2" type="ORF">HD597_007794</name>
</gene>
<keyword evidence="1" id="KW-0472">Membrane</keyword>
<dbReference type="EMBL" id="JAMZEB010000002">
    <property type="protein sequence ID" value="MCP2360774.1"/>
    <property type="molecule type" value="Genomic_DNA"/>
</dbReference>
<name>A0A9X2K5R2_9ACTN</name>
<feature type="transmembrane region" description="Helical" evidence="1">
    <location>
        <begin position="495"/>
        <end position="515"/>
    </location>
</feature>
<feature type="transmembrane region" description="Helical" evidence="1">
    <location>
        <begin position="304"/>
        <end position="321"/>
    </location>
</feature>
<feature type="transmembrane region" description="Helical" evidence="1">
    <location>
        <begin position="197"/>
        <end position="224"/>
    </location>
</feature>
<proteinExistence type="predicted"/>
<feature type="transmembrane region" description="Helical" evidence="1">
    <location>
        <begin position="63"/>
        <end position="81"/>
    </location>
</feature>
<feature type="transmembrane region" description="Helical" evidence="1">
    <location>
        <begin position="114"/>
        <end position="134"/>
    </location>
</feature>
<feature type="transmembrane region" description="Helical" evidence="1">
    <location>
        <begin position="26"/>
        <end position="43"/>
    </location>
</feature>
<sequence length="529" mass="52676">MSGSSGAGVRTVRAYLRSRGRTPATVMDRYVAVFCLAMLIAVTGKPLSDVLAGLAVPGEPARMGAGVALLALGLAGFLAAARNAGPVLLPGADASWLLLSPLNRRHVLGRAARLLLGVAVVAGVVLGVGLLAVLGAPDQLVWRVLGALVVGVAAAVGGMALAVLGQASTSWKLWLTGATAMLLVLAVVAVTGQLRTVLAIAASAPLPALTAAVSGAAVVSCLLVRQAWRSLERIPTRTLVTSSTRAGHVAGAAMSLDPGALTWISEDNHWRARKLASRRWPPLPAPFALAWQDWRRLARRRGRLLGVTATAALPAVLAQAGGSPAALGMAVLGGALAVASLSTSGARRDADNPALARLAGVSPRKALAARAVLPGLLAGAWTALALTGLAFGGGVAQGGTTAVGDATAGLADAGGVAGGLGGAWWLFGPLAAPALAAGALRMARRAPVDHSMPIIDTPGGAIPTGPLFWAATGPDLALLGCLPTAVALASQPAALAPFLVAQGVLSAVVLAGFVWRSRAGGGRVPGQAT</sequence>
<feature type="transmembrane region" description="Helical" evidence="1">
    <location>
        <begin position="140"/>
        <end position="164"/>
    </location>
</feature>